<dbReference type="RefSeq" id="WP_281381629.1">
    <property type="nucleotide sequence ID" value="NZ_BAABEW010000012.1"/>
</dbReference>
<keyword evidence="2" id="KW-1185">Reference proteome</keyword>
<dbReference type="Proteomes" id="UP000532440">
    <property type="component" value="Unassembled WGS sequence"/>
</dbReference>
<comment type="caution">
    <text evidence="1">The sequence shown here is derived from an EMBL/GenBank/DDBJ whole genome shotgun (WGS) entry which is preliminary data.</text>
</comment>
<protein>
    <submittedName>
        <fullName evidence="1">Uncharacterized protein</fullName>
    </submittedName>
</protein>
<evidence type="ECO:0000313" key="2">
    <source>
        <dbReference type="Proteomes" id="UP000532440"/>
    </source>
</evidence>
<dbReference type="EMBL" id="JACHGB010000005">
    <property type="protein sequence ID" value="MBB5272774.1"/>
    <property type="molecule type" value="Genomic_DNA"/>
</dbReference>
<name>A0A7W8MA43_9BURK</name>
<evidence type="ECO:0000313" key="1">
    <source>
        <dbReference type="EMBL" id="MBB5272774.1"/>
    </source>
</evidence>
<dbReference type="AlphaFoldDB" id="A0A7W8MA43"/>
<sequence length="44" mass="4597">MASIARDFRLVEVGTADGASPQERLAFTMAAESLGMRAATRLAG</sequence>
<proteinExistence type="predicted"/>
<accession>A0A7W8MA43</accession>
<gene>
    <name evidence="1" type="ORF">HNQ70_002797</name>
</gene>
<organism evidence="1 2">
    <name type="scientific">Quisquiliibacterium transsilvanicum</name>
    <dbReference type="NCBI Taxonomy" id="1549638"/>
    <lineage>
        <taxon>Bacteria</taxon>
        <taxon>Pseudomonadati</taxon>
        <taxon>Pseudomonadota</taxon>
        <taxon>Betaproteobacteria</taxon>
        <taxon>Burkholderiales</taxon>
        <taxon>Burkholderiaceae</taxon>
        <taxon>Quisquiliibacterium</taxon>
    </lineage>
</organism>
<reference evidence="1 2" key="1">
    <citation type="submission" date="2020-08" db="EMBL/GenBank/DDBJ databases">
        <title>Genomic Encyclopedia of Type Strains, Phase IV (KMG-IV): sequencing the most valuable type-strain genomes for metagenomic binning, comparative biology and taxonomic classification.</title>
        <authorList>
            <person name="Goeker M."/>
        </authorList>
    </citation>
    <scope>NUCLEOTIDE SEQUENCE [LARGE SCALE GENOMIC DNA]</scope>
    <source>
        <strain evidence="1 2">DSM 29781</strain>
    </source>
</reference>